<keyword evidence="3 13" id="KW-1003">Cell membrane</keyword>
<evidence type="ECO:0000256" key="6">
    <source>
        <dbReference type="ARBA" id="ARBA00022781"/>
    </source>
</evidence>
<keyword evidence="7 13" id="KW-1133">Transmembrane helix</keyword>
<keyword evidence="9 13" id="KW-0472">Membrane</keyword>
<comment type="caution">
    <text evidence="16">The sequence shown here is derived from an EMBL/GenBank/DDBJ whole genome shotgun (WGS) entry which is preliminary data.</text>
</comment>
<evidence type="ECO:0000256" key="4">
    <source>
        <dbReference type="ARBA" id="ARBA00022547"/>
    </source>
</evidence>
<dbReference type="NCBIfam" id="TIGR01144">
    <property type="entry name" value="ATP_synt_b"/>
    <property type="match status" value="1"/>
</dbReference>
<accession>A0AA46I5P5</accession>
<dbReference type="Proteomes" id="UP000294678">
    <property type="component" value="Unassembled WGS sequence"/>
</dbReference>
<sequence>MVENMPVVSIDSTLFWQMINFLIIIYIFKRYFFKPMGKFLDKRQELIKKELEEAKNNLAKSEKAKKDAEETLKSARKEANDLLLSVERKAEDRKDSILKETYAQRDKMIKSGEAEVIKMREQARKEIEKYVRDIATDLAEKLIADKTQADLIDEAINKVGEE</sequence>
<evidence type="ECO:0000256" key="1">
    <source>
        <dbReference type="ARBA" id="ARBA00005513"/>
    </source>
</evidence>
<keyword evidence="4 13" id="KW-0138">CF(0)</keyword>
<keyword evidence="2 13" id="KW-0813">Transport</keyword>
<gene>
    <name evidence="13" type="primary">atpF</name>
    <name evidence="16" type="ORF">EV215_1084</name>
</gene>
<evidence type="ECO:0000256" key="14">
    <source>
        <dbReference type="RuleBase" id="RU003848"/>
    </source>
</evidence>
<keyword evidence="8 13" id="KW-0406">Ion transport</keyword>
<dbReference type="PANTHER" id="PTHR33445">
    <property type="entry name" value="ATP SYNTHASE SUBUNIT B', CHLOROPLASTIC"/>
    <property type="match status" value="1"/>
</dbReference>
<proteinExistence type="inferred from homology"/>
<evidence type="ECO:0000256" key="11">
    <source>
        <dbReference type="ARBA" id="ARBA00025198"/>
    </source>
</evidence>
<dbReference type="CDD" id="cd06503">
    <property type="entry name" value="ATP-synt_Fo_b"/>
    <property type="match status" value="1"/>
</dbReference>
<evidence type="ECO:0000313" key="17">
    <source>
        <dbReference type="Proteomes" id="UP000294678"/>
    </source>
</evidence>
<dbReference type="HAMAP" id="MF_01398">
    <property type="entry name" value="ATP_synth_b_bprime"/>
    <property type="match status" value="1"/>
</dbReference>
<comment type="function">
    <text evidence="13">Component of the F(0) channel, it forms part of the peripheral stalk, linking F(1) to F(0).</text>
</comment>
<dbReference type="Pfam" id="PF00430">
    <property type="entry name" value="ATP-synt_B"/>
    <property type="match status" value="1"/>
</dbReference>
<dbReference type="AlphaFoldDB" id="A0AA46I5P5"/>
<protein>
    <recommendedName>
        <fullName evidence="13">ATP synthase subunit b</fullName>
    </recommendedName>
    <alternativeName>
        <fullName evidence="13">ATP synthase F(0) sector subunit b</fullName>
    </alternativeName>
    <alternativeName>
        <fullName evidence="13">ATPase subunit I</fullName>
    </alternativeName>
    <alternativeName>
        <fullName evidence="13">F-type ATPase subunit b</fullName>
        <shortName evidence="13">F-ATPase subunit b</shortName>
    </alternativeName>
</protein>
<evidence type="ECO:0000256" key="13">
    <source>
        <dbReference type="HAMAP-Rule" id="MF_01398"/>
    </source>
</evidence>
<organism evidence="16 17">
    <name type="scientific">Hypnocyclicus thermotrophus</name>
    <dbReference type="NCBI Taxonomy" id="1627895"/>
    <lineage>
        <taxon>Bacteria</taxon>
        <taxon>Fusobacteriati</taxon>
        <taxon>Fusobacteriota</taxon>
        <taxon>Fusobacteriia</taxon>
        <taxon>Fusobacteriales</taxon>
        <taxon>Fusobacteriaceae</taxon>
        <taxon>Hypnocyclicus</taxon>
    </lineage>
</organism>
<comment type="subcellular location">
    <subcellularLocation>
        <location evidence="13">Cell membrane</location>
        <topology evidence="13">Single-pass membrane protein</topology>
    </subcellularLocation>
    <subcellularLocation>
        <location evidence="12">Endomembrane system</location>
        <topology evidence="12">Single-pass membrane protein</topology>
    </subcellularLocation>
</comment>
<dbReference type="Gene3D" id="1.20.5.2950">
    <property type="match status" value="1"/>
</dbReference>
<dbReference type="GO" id="GO:0046961">
    <property type="term" value="F:proton-transporting ATPase activity, rotational mechanism"/>
    <property type="evidence" value="ECO:0007669"/>
    <property type="project" value="TreeGrafter"/>
</dbReference>
<reference evidence="16 17" key="1">
    <citation type="submission" date="2019-03" db="EMBL/GenBank/DDBJ databases">
        <title>Genomic Encyclopedia of Type Strains, Phase IV (KMG-IV): sequencing the most valuable type-strain genomes for metagenomic binning, comparative biology and taxonomic classification.</title>
        <authorList>
            <person name="Goeker M."/>
        </authorList>
    </citation>
    <scope>NUCLEOTIDE SEQUENCE [LARGE SCALE GENOMIC DNA]</scope>
    <source>
        <strain evidence="16 17">DSM 100055</strain>
    </source>
</reference>
<evidence type="ECO:0000313" key="16">
    <source>
        <dbReference type="EMBL" id="TDT70538.1"/>
    </source>
</evidence>
<dbReference type="GO" id="GO:0012505">
    <property type="term" value="C:endomembrane system"/>
    <property type="evidence" value="ECO:0007669"/>
    <property type="project" value="UniProtKB-SubCell"/>
</dbReference>
<dbReference type="GO" id="GO:0005886">
    <property type="term" value="C:plasma membrane"/>
    <property type="evidence" value="ECO:0007669"/>
    <property type="project" value="UniProtKB-SubCell"/>
</dbReference>
<evidence type="ECO:0000256" key="12">
    <source>
        <dbReference type="ARBA" id="ARBA00037847"/>
    </source>
</evidence>
<evidence type="ECO:0000256" key="3">
    <source>
        <dbReference type="ARBA" id="ARBA00022475"/>
    </source>
</evidence>
<dbReference type="EMBL" id="SOBG01000004">
    <property type="protein sequence ID" value="TDT70538.1"/>
    <property type="molecule type" value="Genomic_DNA"/>
</dbReference>
<dbReference type="GO" id="GO:0046933">
    <property type="term" value="F:proton-transporting ATP synthase activity, rotational mechanism"/>
    <property type="evidence" value="ECO:0007669"/>
    <property type="project" value="UniProtKB-UniRule"/>
</dbReference>
<dbReference type="PANTHER" id="PTHR33445:SF1">
    <property type="entry name" value="ATP SYNTHASE SUBUNIT B"/>
    <property type="match status" value="1"/>
</dbReference>
<evidence type="ECO:0000256" key="5">
    <source>
        <dbReference type="ARBA" id="ARBA00022692"/>
    </source>
</evidence>
<evidence type="ECO:0000256" key="9">
    <source>
        <dbReference type="ARBA" id="ARBA00023136"/>
    </source>
</evidence>
<comment type="subunit">
    <text evidence="13">F-type ATPases have 2 components, F(1) - the catalytic core - and F(0) - the membrane proton channel. F(1) has five subunits: alpha(3), beta(3), gamma(1), delta(1), epsilon(1). F(0) has three main subunits: a(1), b(2) and c(10-14). The alpha and beta chains form an alternating ring which encloses part of the gamma chain. F(1) is attached to F(0) by a central stalk formed by the gamma and epsilon chains, while a peripheral stalk is formed by the delta and b chains.</text>
</comment>
<evidence type="ECO:0000256" key="10">
    <source>
        <dbReference type="ARBA" id="ARBA00023310"/>
    </source>
</evidence>
<keyword evidence="5 13" id="KW-0812">Transmembrane</keyword>
<keyword evidence="15" id="KW-0175">Coiled coil</keyword>
<evidence type="ECO:0000256" key="8">
    <source>
        <dbReference type="ARBA" id="ARBA00023065"/>
    </source>
</evidence>
<dbReference type="InterPro" id="IPR005864">
    <property type="entry name" value="ATP_synth_F0_bsu_bac"/>
</dbReference>
<evidence type="ECO:0000256" key="7">
    <source>
        <dbReference type="ARBA" id="ARBA00022989"/>
    </source>
</evidence>
<feature type="coiled-coil region" evidence="15">
    <location>
        <begin position="44"/>
        <end position="92"/>
    </location>
</feature>
<dbReference type="InterPro" id="IPR002146">
    <property type="entry name" value="ATP_synth_b/b'su_bac/chlpt"/>
</dbReference>
<keyword evidence="6 13" id="KW-0375">Hydrogen ion transport</keyword>
<dbReference type="InterPro" id="IPR050059">
    <property type="entry name" value="ATP_synthase_B_chain"/>
</dbReference>
<comment type="function">
    <text evidence="11 13">F(1)F(0) ATP synthase produces ATP from ADP in the presence of a proton or sodium gradient. F-type ATPases consist of two structural domains, F(1) containing the extramembraneous catalytic core and F(0) containing the membrane proton channel, linked together by a central stalk and a peripheral stalk. During catalysis, ATP synthesis in the catalytic domain of F(1) is coupled via a rotary mechanism of the central stalk subunits to proton translocation.</text>
</comment>
<keyword evidence="10 13" id="KW-0066">ATP synthesis</keyword>
<comment type="similarity">
    <text evidence="1 13 14">Belongs to the ATPase B chain family.</text>
</comment>
<name>A0AA46I5P5_9FUSO</name>
<dbReference type="GO" id="GO:0045259">
    <property type="term" value="C:proton-transporting ATP synthase complex"/>
    <property type="evidence" value="ECO:0007669"/>
    <property type="project" value="UniProtKB-KW"/>
</dbReference>
<dbReference type="RefSeq" id="WP_134112972.1">
    <property type="nucleotide sequence ID" value="NZ_SOBG01000004.1"/>
</dbReference>
<feature type="transmembrane region" description="Helical" evidence="13">
    <location>
        <begin position="14"/>
        <end position="33"/>
    </location>
</feature>
<evidence type="ECO:0000256" key="2">
    <source>
        <dbReference type="ARBA" id="ARBA00022448"/>
    </source>
</evidence>
<keyword evidence="17" id="KW-1185">Reference proteome</keyword>
<evidence type="ECO:0000256" key="15">
    <source>
        <dbReference type="SAM" id="Coils"/>
    </source>
</evidence>